<feature type="binding site" evidence="2">
    <location>
        <begin position="216"/>
        <end position="219"/>
    </location>
    <ligand>
        <name>substrate</name>
    </ligand>
</feature>
<dbReference type="InterPro" id="IPR000246">
    <property type="entry name" value="Peptidase_T2"/>
</dbReference>
<dbReference type="Gene3D" id="3.60.20.30">
    <property type="entry name" value="(Glycosyl)asparaginase"/>
    <property type="match status" value="1"/>
</dbReference>
<feature type="signal peptide" evidence="4">
    <location>
        <begin position="1"/>
        <end position="25"/>
    </location>
</feature>
<sequence length="333" mass="35283">MSTRRQFLRSLPAAGALVPVLASCAGENASSDEVSKPVRPVVISTWQHGQLANAKAWEVLSAGGSALDAAEAGVKVTEADPEVHTVGRGSYPDRDGIITLDACIMNSAGDCGSVAAVQDILHPISLARMVMERTPHVMIVGQGAKDFALTQGMELTELSTDWSREVYANWQTKNPDYSPPINVENHDTIGLLTLDEKGDLAGACTTSGAGFKYHGRVGDSPLIGAGLYVDNEIGGATATGWGEAVIRACGCFLVVEFMRMGHSPTKACQLAVERVISKNPDWKDIQVGFIALNKAGATGAYCIQSGFDYAVKNESIDNEMLVPEFKIEAPDVG</sequence>
<name>A0A1H8YUZ2_9BACT</name>
<reference evidence="6" key="1">
    <citation type="submission" date="2016-10" db="EMBL/GenBank/DDBJ databases">
        <authorList>
            <person name="Varghese N."/>
            <person name="Submissions S."/>
        </authorList>
    </citation>
    <scope>NUCLEOTIDE SEQUENCE [LARGE SCALE GENOMIC DNA]</scope>
    <source>
        <strain evidence="6">DSM 24740</strain>
    </source>
</reference>
<dbReference type="InParanoid" id="A0A1H8YUZ2"/>
<evidence type="ECO:0000313" key="6">
    <source>
        <dbReference type="Proteomes" id="UP000199021"/>
    </source>
</evidence>
<protein>
    <submittedName>
        <fullName evidence="5">L-asparaginase/N4-(Beta-N-acetylglucosaminyl)-L-asparaginase</fullName>
    </submittedName>
</protein>
<dbReference type="GO" id="GO:0005737">
    <property type="term" value="C:cytoplasm"/>
    <property type="evidence" value="ECO:0007669"/>
    <property type="project" value="TreeGrafter"/>
</dbReference>
<dbReference type="SUPFAM" id="SSF56235">
    <property type="entry name" value="N-terminal nucleophile aminohydrolases (Ntn hydrolases)"/>
    <property type="match status" value="1"/>
</dbReference>
<feature type="active site" description="Nucleophile" evidence="1">
    <location>
        <position position="188"/>
    </location>
</feature>
<feature type="site" description="Cleavage; by autolysis" evidence="3">
    <location>
        <begin position="187"/>
        <end position="188"/>
    </location>
</feature>
<dbReference type="InterPro" id="IPR029055">
    <property type="entry name" value="Ntn_hydrolases_N"/>
</dbReference>
<dbReference type="FunFam" id="3.60.20.30:FF:000005">
    <property type="entry name" value="N(4)-(Beta-N-acetylglucosaminyl)-L-asparaginase"/>
    <property type="match status" value="1"/>
</dbReference>
<dbReference type="EMBL" id="FOFB01000001">
    <property type="protein sequence ID" value="SEP56035.1"/>
    <property type="molecule type" value="Genomic_DNA"/>
</dbReference>
<dbReference type="RefSeq" id="WP_090164778.1">
    <property type="nucleotide sequence ID" value="NZ_FOFB01000001.1"/>
</dbReference>
<keyword evidence="4" id="KW-0732">Signal</keyword>
<dbReference type="GO" id="GO:0016811">
    <property type="term" value="F:hydrolase activity, acting on carbon-nitrogen (but not peptide) bonds, in linear amides"/>
    <property type="evidence" value="ECO:0007669"/>
    <property type="project" value="UniProtKB-ARBA"/>
</dbReference>
<evidence type="ECO:0000256" key="2">
    <source>
        <dbReference type="PIRSR" id="PIRSR600246-2"/>
    </source>
</evidence>
<keyword evidence="6" id="KW-1185">Reference proteome</keyword>
<evidence type="ECO:0000256" key="1">
    <source>
        <dbReference type="PIRSR" id="PIRSR600246-1"/>
    </source>
</evidence>
<dbReference type="Pfam" id="PF01112">
    <property type="entry name" value="Asparaginase_2"/>
    <property type="match status" value="1"/>
</dbReference>
<proteinExistence type="predicted"/>
<accession>A0A1H8YUZ2</accession>
<dbReference type="OrthoDB" id="9780217at2"/>
<evidence type="ECO:0000313" key="5">
    <source>
        <dbReference type="EMBL" id="SEP56035.1"/>
    </source>
</evidence>
<gene>
    <name evidence="5" type="ORF">SAMN05444359_10122</name>
</gene>
<feature type="binding site" evidence="2">
    <location>
        <begin position="239"/>
        <end position="242"/>
    </location>
    <ligand>
        <name>substrate</name>
    </ligand>
</feature>
<dbReference type="PROSITE" id="PS51318">
    <property type="entry name" value="TAT"/>
    <property type="match status" value="1"/>
</dbReference>
<dbReference type="PANTHER" id="PTHR10188">
    <property type="entry name" value="L-ASPARAGINASE"/>
    <property type="match status" value="1"/>
</dbReference>
<dbReference type="PANTHER" id="PTHR10188:SF6">
    <property type="entry name" value="N(4)-(BETA-N-ACETYLGLUCOSAMINYL)-L-ASPARAGINASE"/>
    <property type="match status" value="1"/>
</dbReference>
<dbReference type="InterPro" id="IPR006311">
    <property type="entry name" value="TAT_signal"/>
</dbReference>
<feature type="chain" id="PRO_5011548510" evidence="4">
    <location>
        <begin position="26"/>
        <end position="333"/>
    </location>
</feature>
<dbReference type="CDD" id="cd04513">
    <property type="entry name" value="Glycosylasparaginase"/>
    <property type="match status" value="1"/>
</dbReference>
<dbReference type="AlphaFoldDB" id="A0A1H8YUZ2"/>
<dbReference type="STRING" id="478744.SAMN05444359_10122"/>
<evidence type="ECO:0000256" key="3">
    <source>
        <dbReference type="PIRSR" id="PIRSR600246-3"/>
    </source>
</evidence>
<organism evidence="5 6">
    <name type="scientific">Neolewinella agarilytica</name>
    <dbReference type="NCBI Taxonomy" id="478744"/>
    <lineage>
        <taxon>Bacteria</taxon>
        <taxon>Pseudomonadati</taxon>
        <taxon>Bacteroidota</taxon>
        <taxon>Saprospiria</taxon>
        <taxon>Saprospirales</taxon>
        <taxon>Lewinellaceae</taxon>
        <taxon>Neolewinella</taxon>
    </lineage>
</organism>
<dbReference type="PROSITE" id="PS51257">
    <property type="entry name" value="PROKAR_LIPOPROTEIN"/>
    <property type="match status" value="1"/>
</dbReference>
<evidence type="ECO:0000256" key="4">
    <source>
        <dbReference type="SAM" id="SignalP"/>
    </source>
</evidence>
<dbReference type="Proteomes" id="UP000199021">
    <property type="component" value="Unassembled WGS sequence"/>
</dbReference>